<dbReference type="PANTHER" id="PTHR36439">
    <property type="entry name" value="BLL4334 PROTEIN"/>
    <property type="match status" value="1"/>
</dbReference>
<dbReference type="Gene3D" id="3.30.70.1280">
    <property type="entry name" value="SP0830-like domains"/>
    <property type="match status" value="1"/>
</dbReference>
<dbReference type="EMBL" id="JAUUCC010000009">
    <property type="protein sequence ID" value="MEE2049917.1"/>
    <property type="molecule type" value="Genomic_DNA"/>
</dbReference>
<dbReference type="Proteomes" id="UP001348641">
    <property type="component" value="Unassembled WGS sequence"/>
</dbReference>
<dbReference type="PANTHER" id="PTHR36439:SF1">
    <property type="entry name" value="DUF1697 DOMAIN-CONTAINING PROTEIN"/>
    <property type="match status" value="1"/>
</dbReference>
<evidence type="ECO:0000313" key="3">
    <source>
        <dbReference type="Proteomes" id="UP001348641"/>
    </source>
</evidence>
<dbReference type="Pfam" id="PF08002">
    <property type="entry name" value="DUF1697"/>
    <property type="match status" value="1"/>
</dbReference>
<dbReference type="SUPFAM" id="SSF160379">
    <property type="entry name" value="SP0830-like"/>
    <property type="match status" value="1"/>
</dbReference>
<dbReference type="InterPro" id="IPR012545">
    <property type="entry name" value="DUF1697"/>
</dbReference>
<proteinExistence type="predicted"/>
<feature type="region of interest" description="Disordered" evidence="1">
    <location>
        <begin position="179"/>
        <end position="219"/>
    </location>
</feature>
<reference evidence="2 3" key="1">
    <citation type="submission" date="2023-07" db="EMBL/GenBank/DDBJ databases">
        <authorList>
            <person name="Girao M."/>
            <person name="Carvalho M.F."/>
        </authorList>
    </citation>
    <scope>NUCLEOTIDE SEQUENCE [LARGE SCALE GENOMIC DNA]</scope>
    <source>
        <strain evidence="2 3">66/93</strain>
    </source>
</reference>
<sequence>MTEYVALLRGINVGVHRRIAMADLRALLEELGYTGVATYAQSGNAVFGGGDADPAEVAVTVRNGIRDVLGHDVPTVVRTAAGMRAAVEANPFDVPDPSGFLVLFCAGAVDADALNGIDPSRHPGERMALVGDQVYTWHEDGIRFAGLPDLVARHVDGTVTSRNWRTVLRLVEMVGDRERARPATVREKSSVNRGRRAPDAVTTTRRGGARAETVDRDPA</sequence>
<evidence type="ECO:0000256" key="1">
    <source>
        <dbReference type="SAM" id="MobiDB-lite"/>
    </source>
</evidence>
<dbReference type="RefSeq" id="WP_330157171.1">
    <property type="nucleotide sequence ID" value="NZ_BAAAJA010000043.1"/>
</dbReference>
<organism evidence="2 3">
    <name type="scientific">Nocardiopsis tropica</name>
    <dbReference type="NCBI Taxonomy" id="109330"/>
    <lineage>
        <taxon>Bacteria</taxon>
        <taxon>Bacillati</taxon>
        <taxon>Actinomycetota</taxon>
        <taxon>Actinomycetes</taxon>
        <taxon>Streptosporangiales</taxon>
        <taxon>Nocardiopsidaceae</taxon>
        <taxon>Nocardiopsis</taxon>
    </lineage>
</organism>
<accession>A0ABU7KML8</accession>
<protein>
    <submittedName>
        <fullName evidence="2">DUF1697 domain-containing protein</fullName>
    </submittedName>
</protein>
<comment type="caution">
    <text evidence="2">The sequence shown here is derived from an EMBL/GenBank/DDBJ whole genome shotgun (WGS) entry which is preliminary data.</text>
</comment>
<feature type="compositionally biased region" description="Basic and acidic residues" evidence="1">
    <location>
        <begin position="179"/>
        <end position="190"/>
    </location>
</feature>
<name>A0ABU7KML8_9ACTN</name>
<evidence type="ECO:0000313" key="2">
    <source>
        <dbReference type="EMBL" id="MEE2049917.1"/>
    </source>
</evidence>
<gene>
    <name evidence="2" type="ORF">Q8A49_05345</name>
</gene>